<sequence>MSGPTNCTLERNDPVCVGESLIISFKRTLRLPDDHGNDFSPPDLGAIPFSYVAAHAAQIFADMQITGGLLLPMYPKYHAFIVSDAGWVQFAVKKPYAYLVKIYVDGINSITGEPAAEVESTRARPGANHAKGPTSLQDYIVVTEQLWLDGHADIEGNVQQFTLPILRPDSAKPSILNIQFEVTPYVQAPPEPVESDEYSIVVRAFIPRELVFKTNRDDTFECLKRRVRERDGIPVSQQRMLYVPPGGKHILLDDTRKLSDYEIAKGATIHLVLRLLGGSEPHELEITPDGKRKQVVHLDPKGDEWLRESTVVFKVHMQCEEAIDHAPTARVSGGSDVEEGMRLPADGGFVSTVGPFRVSQFAGLVRIWRLECGFDQFLEPHSTVARRQHFAKDFDSLAANGLGLQKGHTLVIAVLPQMSEEQMRFGTSQPAKGPCSGCRSKTSPRSMNVLAYRRPTFCLLFGALGPRDKDAGPSAFAAIKVDADRSIPVPIVVLANIEHGNTGEYRNFIGLRFTTIDYSQRLLEIFLKPCIHN</sequence>
<organism evidence="2 3">
    <name type="scientific">Periconia macrospinosa</name>
    <dbReference type="NCBI Taxonomy" id="97972"/>
    <lineage>
        <taxon>Eukaryota</taxon>
        <taxon>Fungi</taxon>
        <taxon>Dikarya</taxon>
        <taxon>Ascomycota</taxon>
        <taxon>Pezizomycotina</taxon>
        <taxon>Dothideomycetes</taxon>
        <taxon>Pleosporomycetidae</taxon>
        <taxon>Pleosporales</taxon>
        <taxon>Massarineae</taxon>
        <taxon>Periconiaceae</taxon>
        <taxon>Periconia</taxon>
    </lineage>
</organism>
<gene>
    <name evidence="2" type="ORF">DM02DRAFT_708534</name>
</gene>
<dbReference type="OrthoDB" id="428577at2759"/>
<protein>
    <recommendedName>
        <fullName evidence="1">Ubiquitin-like domain-containing protein</fullName>
    </recommendedName>
</protein>
<dbReference type="SUPFAM" id="SSF54236">
    <property type="entry name" value="Ubiquitin-like"/>
    <property type="match status" value="1"/>
</dbReference>
<keyword evidence="3" id="KW-1185">Reference proteome</keyword>
<dbReference type="PANTHER" id="PTHR10666">
    <property type="entry name" value="UBIQUITIN"/>
    <property type="match status" value="1"/>
</dbReference>
<dbReference type="InterPro" id="IPR050158">
    <property type="entry name" value="Ubiquitin_ubiquitin-like"/>
</dbReference>
<dbReference type="AlphaFoldDB" id="A0A2V1D0W0"/>
<proteinExistence type="predicted"/>
<dbReference type="EMBL" id="KZ806050">
    <property type="protein sequence ID" value="PVH90894.1"/>
    <property type="molecule type" value="Genomic_DNA"/>
</dbReference>
<dbReference type="InterPro" id="IPR029071">
    <property type="entry name" value="Ubiquitin-like_domsf"/>
</dbReference>
<dbReference type="STRING" id="97972.A0A2V1D0W0"/>
<accession>A0A2V1D0W0</accession>
<name>A0A2V1D0W0_9PLEO</name>
<evidence type="ECO:0000259" key="1">
    <source>
        <dbReference type="PROSITE" id="PS50053"/>
    </source>
</evidence>
<dbReference type="PROSITE" id="PS50053">
    <property type="entry name" value="UBIQUITIN_2"/>
    <property type="match status" value="1"/>
</dbReference>
<dbReference type="Pfam" id="PF00240">
    <property type="entry name" value="ubiquitin"/>
    <property type="match status" value="1"/>
</dbReference>
<dbReference type="SMART" id="SM00213">
    <property type="entry name" value="UBQ"/>
    <property type="match status" value="1"/>
</dbReference>
<evidence type="ECO:0000313" key="3">
    <source>
        <dbReference type="Proteomes" id="UP000244855"/>
    </source>
</evidence>
<dbReference type="Gene3D" id="3.10.20.90">
    <property type="entry name" value="Phosphatidylinositol 3-kinase Catalytic Subunit, Chain A, domain 1"/>
    <property type="match status" value="1"/>
</dbReference>
<dbReference type="Proteomes" id="UP000244855">
    <property type="component" value="Unassembled WGS sequence"/>
</dbReference>
<reference evidence="2 3" key="1">
    <citation type="journal article" date="2018" name="Sci. Rep.">
        <title>Comparative genomics provides insights into the lifestyle and reveals functional heterogeneity of dark septate endophytic fungi.</title>
        <authorList>
            <person name="Knapp D.G."/>
            <person name="Nemeth J.B."/>
            <person name="Barry K."/>
            <person name="Hainaut M."/>
            <person name="Henrissat B."/>
            <person name="Johnson J."/>
            <person name="Kuo A."/>
            <person name="Lim J.H.P."/>
            <person name="Lipzen A."/>
            <person name="Nolan M."/>
            <person name="Ohm R.A."/>
            <person name="Tamas L."/>
            <person name="Grigoriev I.V."/>
            <person name="Spatafora J.W."/>
            <person name="Nagy L.G."/>
            <person name="Kovacs G.M."/>
        </authorList>
    </citation>
    <scope>NUCLEOTIDE SEQUENCE [LARGE SCALE GENOMIC DNA]</scope>
    <source>
        <strain evidence="2 3">DSE2036</strain>
    </source>
</reference>
<feature type="domain" description="Ubiquitin-like" evidence="1">
    <location>
        <begin position="198"/>
        <end position="278"/>
    </location>
</feature>
<dbReference type="InterPro" id="IPR000626">
    <property type="entry name" value="Ubiquitin-like_dom"/>
</dbReference>
<evidence type="ECO:0000313" key="2">
    <source>
        <dbReference type="EMBL" id="PVH90894.1"/>
    </source>
</evidence>